<feature type="binding site" evidence="9">
    <location>
        <position position="718"/>
    </location>
    <ligand>
        <name>Zn(2+)</name>
        <dbReference type="ChEBI" id="CHEBI:29105"/>
    </ligand>
</feature>
<proteinExistence type="inferred from homology"/>
<keyword evidence="9" id="KW-0963">Cytoplasm</keyword>
<dbReference type="InterPro" id="IPR018163">
    <property type="entry name" value="Thr/Ala-tRNA-synth_IIc_edit"/>
</dbReference>
<comment type="domain">
    <text evidence="9">Consists of three domains; the N-terminal catalytic domain, the editing domain and the C-terminal C-Ala domain. The editing domain removes incorrectly charged amino acids, while the C-Ala domain, along with tRNA(Ala), serves as a bridge to cooperatively bring together the editing and aminoacylation centers thus stimulating deacylation of misacylated tRNAs.</text>
</comment>
<comment type="similarity">
    <text evidence="1">Belongs to the class-II aminoacyl-tRNA synthetase family. Alax-L subfamily.</text>
</comment>
<comment type="function">
    <text evidence="9">Catalyzes the attachment of alanine to tRNA(Ala) in a two-step reaction: alanine is first activated by ATP to form Ala-AMP and then transferred to the acceptor end of tRNA(Ala). Also edits incorrectly charged tRNA(Ala) via its editing domain.</text>
</comment>
<comment type="subcellular location">
    <subcellularLocation>
        <location evidence="9">Mitochondrion</location>
    </subcellularLocation>
    <subcellularLocation>
        <location evidence="9">Cytoplasm</location>
    </subcellularLocation>
</comment>
<dbReference type="InterPro" id="IPR003156">
    <property type="entry name" value="DHHA1_dom"/>
</dbReference>
<feature type="domain" description="Alanyl-transfer RNA synthetases family profile" evidence="10">
    <location>
        <begin position="9"/>
        <end position="757"/>
    </location>
</feature>
<evidence type="ECO:0000256" key="8">
    <source>
        <dbReference type="ARBA" id="ARBA00023146"/>
    </source>
</evidence>
<keyword evidence="9" id="KW-0496">Mitochondrion</keyword>
<dbReference type="PRINTS" id="PR00081">
    <property type="entry name" value="GDHRDH"/>
</dbReference>
<keyword evidence="2 9" id="KW-0820">tRNA-binding</keyword>
<evidence type="ECO:0000313" key="11">
    <source>
        <dbReference type="EMBL" id="CAL5223024.1"/>
    </source>
</evidence>
<evidence type="ECO:0000256" key="5">
    <source>
        <dbReference type="ARBA" id="ARBA00022840"/>
    </source>
</evidence>
<dbReference type="SUPFAM" id="SSF50447">
    <property type="entry name" value="Translation proteins"/>
    <property type="match status" value="1"/>
</dbReference>
<dbReference type="InterPro" id="IPR018162">
    <property type="entry name" value="Ala-tRNA-ligase_IIc_anticod-bd"/>
</dbReference>
<dbReference type="PRINTS" id="PR00080">
    <property type="entry name" value="SDRFAMILY"/>
</dbReference>
<keyword evidence="12" id="KW-1185">Reference proteome</keyword>
<dbReference type="SUPFAM" id="SSF51735">
    <property type="entry name" value="NAD(P)-binding Rossmann-fold domains"/>
    <property type="match status" value="1"/>
</dbReference>
<keyword evidence="9" id="KW-0479">Metal-binding</keyword>
<dbReference type="Gene3D" id="3.40.50.720">
    <property type="entry name" value="NAD(P)-binding Rossmann-like Domain"/>
    <property type="match status" value="1"/>
</dbReference>
<dbReference type="InterPro" id="IPR002318">
    <property type="entry name" value="Ala-tRNA-lgiase_IIc"/>
</dbReference>
<keyword evidence="4 9" id="KW-0547">Nucleotide-binding</keyword>
<dbReference type="Gene3D" id="3.30.980.10">
    <property type="entry name" value="Threonyl-trna Synthetase, Chain A, domain 2"/>
    <property type="match status" value="1"/>
</dbReference>
<keyword evidence="6 9" id="KW-0694">RNA-binding</keyword>
<sequence>MKQSTDLVWSANRVRSTFIEFFQSKGHTAVPSSSVVPHNDPTLLFANAGMNQFKPIFLGTVDPNSDFARLRRACDSQKCIRAGGKHNDLDDVGKDVYHHTFFEMLGNWSFGDYFKKEAISWAWELLTTVYKLNPDRLYATYFGGDEKQGLAPDEEAKSMWLQLLPAARVLPFGCKDNFWEMGDQGPCGPCSEIHYDRIGGRDAAHLVNMDDPNVLEIWNIVFIQYNREEDASLKPLPARHVDTGMGMERVTSILQDQVSNYATDVFTPIFAEIQAISGAPSYTDRVGKDDVDGRDMAYRVVADHIRTLCFAIADGARPGNDGRNYVLRRILRRAVRYGQDVLGAKGEFFVQLVDSVVDNFGHFYPELVAKREMIIEIIRDEEVSFGKTLAKGLERFKKAKAAASGTLLSGKDAFELYDTFGFPVDLTQLMAEEGGMTVDMEGFEACMAEQRERSRAAGKAGTGPSLKFEAEATAHLQRTGVPVTDDSPKYQPRSIETKVRAILSTSGFLDNTEAAPEGPLGIVLEQTPFYAESGGQVADTGELTSTSGSFLVTDTKVAAGYVLHVGSMSRGTLRSGAVISAEVDHVRRGRIVPNHTFTHVLNYALREVLGDHVDQKGSIVQPDRLRFDFSHSGPIDGPTLGQIENICNQQLAQKMKIYAKDCALSDARRINGLRAVFGEQYPDPVRVVSIGRPVDELLAHPEDTSNRMYSIEFCGGTHLVDTGEARAFALLSEEGIAKGIRRVIAVTASEAEEAVSKAEGLTKAMDAAEQLDASKLDAEIAGLRQSIDKTALPAAAKAALRNRLAGLQRRVLDEQKAAAAANKAQATSAAVEVADDAAASGQTFVVLQLQVGLDTKAVLEAWNAIQKKHPELPVFIVTADESKGKALAWAGVPSSLCKQLSAGEWVKGPLAALGGKGGGKPSSAQGQGPHIDKEPIEGDLIIFSMRGLHGKAAIVTGAAQGIGKAIAERLTEEGVHVLWADINEQKVRHAQSATGKGIAMKVDISLEAEVESMVARACQEFGTIHILINNAAQFVFNFVTEITEEDWDRVLGTNVKGTAFAIKHAAQAMLKAKVAGTIVNIASTSAFVAQPSFVPYSTSKGAILQITRCSALDLGKFGIRVNALCPGPILTDASEAHAASVGKSLEELCEEMTRPLILQRMGQVSEVAAAAAFLASEESSFITGTTLTIDGGLTAI</sequence>
<feature type="binding site" evidence="9">
    <location>
        <position position="714"/>
    </location>
    <ligand>
        <name>Zn(2+)</name>
        <dbReference type="ChEBI" id="CHEBI:29105"/>
    </ligand>
</feature>
<dbReference type="Proteomes" id="UP001497392">
    <property type="component" value="Unassembled WGS sequence"/>
</dbReference>
<gene>
    <name evidence="11" type="primary">g5478</name>
    <name evidence="11" type="ORF">VP750_LOCUS4683</name>
</gene>
<evidence type="ECO:0000256" key="1">
    <source>
        <dbReference type="ARBA" id="ARBA00008429"/>
    </source>
</evidence>
<comment type="caution">
    <text evidence="11">The sequence shown here is derived from an EMBL/GenBank/DDBJ whole genome shotgun (WGS) entry which is preliminary data.</text>
</comment>
<dbReference type="Gene3D" id="2.40.30.130">
    <property type="match status" value="1"/>
</dbReference>
<dbReference type="HAMAP" id="MF_00036_B">
    <property type="entry name" value="Ala_tRNA_synth_B"/>
    <property type="match status" value="1"/>
</dbReference>
<dbReference type="CDD" id="cd00673">
    <property type="entry name" value="AlaRS_core"/>
    <property type="match status" value="1"/>
</dbReference>
<dbReference type="SUPFAM" id="SSF101353">
    <property type="entry name" value="Putative anticodon-binding domain of alanyl-tRNA synthetase (AlaRS)"/>
    <property type="match status" value="1"/>
</dbReference>
<keyword evidence="8 9" id="KW-0030">Aminoacyl-tRNA synthetase</keyword>
<protein>
    <recommendedName>
        <fullName evidence="9">Alanine--tRNA ligase</fullName>
        <ecNumber evidence="9">6.1.1.7</ecNumber>
    </recommendedName>
    <alternativeName>
        <fullName evidence="9">Alanyl-tRNA synthetase</fullName>
        <shortName evidence="9">AlaRS</shortName>
    </alternativeName>
</protein>
<dbReference type="PANTHER" id="PTHR11777">
    <property type="entry name" value="ALANYL-TRNA SYNTHETASE"/>
    <property type="match status" value="1"/>
</dbReference>
<dbReference type="SUPFAM" id="SSF55186">
    <property type="entry name" value="ThrRS/AlaRS common domain"/>
    <property type="match status" value="1"/>
</dbReference>
<reference evidence="11 12" key="1">
    <citation type="submission" date="2024-06" db="EMBL/GenBank/DDBJ databases">
        <authorList>
            <person name="Kraege A."/>
            <person name="Thomma B."/>
        </authorList>
    </citation>
    <scope>NUCLEOTIDE SEQUENCE [LARGE SCALE GENOMIC DNA]</scope>
</reference>
<dbReference type="InterPro" id="IPR009000">
    <property type="entry name" value="Transl_B-barrel_sf"/>
</dbReference>
<dbReference type="InterPro" id="IPR018165">
    <property type="entry name" value="Ala-tRNA-synth_IIc_core"/>
</dbReference>
<dbReference type="EC" id="6.1.1.7" evidence="9"/>
<evidence type="ECO:0000256" key="7">
    <source>
        <dbReference type="ARBA" id="ARBA00022917"/>
    </source>
</evidence>
<dbReference type="SMART" id="SM00863">
    <property type="entry name" value="tRNA_SAD"/>
    <property type="match status" value="1"/>
</dbReference>
<keyword evidence="9" id="KW-0862">Zinc</keyword>
<dbReference type="NCBIfam" id="TIGR00344">
    <property type="entry name" value="alaS"/>
    <property type="match status" value="1"/>
</dbReference>
<dbReference type="PANTHER" id="PTHR11777:SF9">
    <property type="entry name" value="ALANINE--TRNA LIGASE, CYTOPLASMIC"/>
    <property type="match status" value="1"/>
</dbReference>
<organism evidence="11 12">
    <name type="scientific">Coccomyxa viridis</name>
    <dbReference type="NCBI Taxonomy" id="1274662"/>
    <lineage>
        <taxon>Eukaryota</taxon>
        <taxon>Viridiplantae</taxon>
        <taxon>Chlorophyta</taxon>
        <taxon>core chlorophytes</taxon>
        <taxon>Trebouxiophyceae</taxon>
        <taxon>Trebouxiophyceae incertae sedis</taxon>
        <taxon>Coccomyxaceae</taxon>
        <taxon>Coccomyxa</taxon>
    </lineage>
</organism>
<dbReference type="InterPro" id="IPR023033">
    <property type="entry name" value="Ala_tRNA_ligase_euk/bac"/>
</dbReference>
<keyword evidence="3 9" id="KW-0436">Ligase</keyword>
<evidence type="ECO:0000256" key="9">
    <source>
        <dbReference type="HAMAP-Rule" id="MF_03133"/>
    </source>
</evidence>
<evidence type="ECO:0000256" key="2">
    <source>
        <dbReference type="ARBA" id="ARBA00022555"/>
    </source>
</evidence>
<comment type="subunit">
    <text evidence="9">Monomer.</text>
</comment>
<dbReference type="InterPro" id="IPR002347">
    <property type="entry name" value="SDR_fam"/>
</dbReference>
<evidence type="ECO:0000256" key="3">
    <source>
        <dbReference type="ARBA" id="ARBA00022598"/>
    </source>
</evidence>
<dbReference type="CDD" id="cd05233">
    <property type="entry name" value="SDR_c"/>
    <property type="match status" value="1"/>
</dbReference>
<evidence type="ECO:0000256" key="6">
    <source>
        <dbReference type="ARBA" id="ARBA00022884"/>
    </source>
</evidence>
<dbReference type="Pfam" id="PF07973">
    <property type="entry name" value="tRNA_SAD"/>
    <property type="match status" value="1"/>
</dbReference>
<dbReference type="InterPro" id="IPR036291">
    <property type="entry name" value="NAD(P)-bd_dom_sf"/>
</dbReference>
<evidence type="ECO:0000313" key="12">
    <source>
        <dbReference type="Proteomes" id="UP001497392"/>
    </source>
</evidence>
<dbReference type="InterPro" id="IPR012947">
    <property type="entry name" value="tRNA_SAD"/>
</dbReference>
<dbReference type="EMBL" id="CAXHTA020000007">
    <property type="protein sequence ID" value="CAL5223024.1"/>
    <property type="molecule type" value="Genomic_DNA"/>
</dbReference>
<comment type="catalytic activity">
    <reaction evidence="9">
        <text>tRNA(Ala) + L-alanine + ATP = L-alanyl-tRNA(Ala) + AMP + diphosphate</text>
        <dbReference type="Rhea" id="RHEA:12540"/>
        <dbReference type="Rhea" id="RHEA-COMP:9657"/>
        <dbReference type="Rhea" id="RHEA-COMP:9923"/>
        <dbReference type="ChEBI" id="CHEBI:30616"/>
        <dbReference type="ChEBI" id="CHEBI:33019"/>
        <dbReference type="ChEBI" id="CHEBI:57972"/>
        <dbReference type="ChEBI" id="CHEBI:78442"/>
        <dbReference type="ChEBI" id="CHEBI:78497"/>
        <dbReference type="ChEBI" id="CHEBI:456215"/>
        <dbReference type="EC" id="6.1.1.7"/>
    </reaction>
</comment>
<keyword evidence="7 9" id="KW-0648">Protein biosynthesis</keyword>
<evidence type="ECO:0000259" key="10">
    <source>
        <dbReference type="PROSITE" id="PS50860"/>
    </source>
</evidence>
<dbReference type="InterPro" id="IPR045864">
    <property type="entry name" value="aa-tRNA-synth_II/BPL/LPL"/>
</dbReference>
<accession>A0ABP1FVP5</accession>
<dbReference type="Pfam" id="PF13561">
    <property type="entry name" value="adh_short_C2"/>
    <property type="match status" value="1"/>
</dbReference>
<dbReference type="Gene3D" id="3.30.930.10">
    <property type="entry name" value="Bira Bifunctional Protein, Domain 2"/>
    <property type="match status" value="1"/>
</dbReference>
<dbReference type="InterPro" id="IPR018164">
    <property type="entry name" value="Ala-tRNA-synth_IIc_N"/>
</dbReference>
<comment type="cofactor">
    <cofactor evidence="9">
        <name>Zn(2+)</name>
        <dbReference type="ChEBI" id="CHEBI:29105"/>
    </cofactor>
    <text evidence="9">Binds 1 zinc ion per subunit.</text>
</comment>
<keyword evidence="5 9" id="KW-0067">ATP-binding</keyword>
<name>A0ABP1FVP5_9CHLO</name>
<dbReference type="Gene3D" id="3.10.310.40">
    <property type="match status" value="1"/>
</dbReference>
<feature type="binding site" evidence="9">
    <location>
        <position position="599"/>
    </location>
    <ligand>
        <name>Zn(2+)</name>
        <dbReference type="ChEBI" id="CHEBI:29105"/>
    </ligand>
</feature>
<evidence type="ECO:0000256" key="4">
    <source>
        <dbReference type="ARBA" id="ARBA00022741"/>
    </source>
</evidence>
<dbReference type="PROSITE" id="PS50860">
    <property type="entry name" value="AA_TRNA_LIGASE_II_ALA"/>
    <property type="match status" value="1"/>
</dbReference>
<dbReference type="Pfam" id="PF02272">
    <property type="entry name" value="DHHA1"/>
    <property type="match status" value="1"/>
</dbReference>
<dbReference type="InterPro" id="IPR050058">
    <property type="entry name" value="Ala-tRNA_ligase"/>
</dbReference>
<dbReference type="Pfam" id="PF01411">
    <property type="entry name" value="tRNA-synt_2c"/>
    <property type="match status" value="1"/>
</dbReference>
<dbReference type="SUPFAM" id="SSF55681">
    <property type="entry name" value="Class II aaRS and biotin synthetases"/>
    <property type="match status" value="1"/>
</dbReference>
<feature type="binding site" evidence="9">
    <location>
        <position position="595"/>
    </location>
    <ligand>
        <name>Zn(2+)</name>
        <dbReference type="ChEBI" id="CHEBI:29105"/>
    </ligand>
</feature>